<feature type="signal peptide" evidence="10">
    <location>
        <begin position="1"/>
        <end position="29"/>
    </location>
</feature>
<dbReference type="EMBL" id="AP014809">
    <property type="protein sequence ID" value="BAU90514.1"/>
    <property type="molecule type" value="Genomic_DNA"/>
</dbReference>
<evidence type="ECO:0000256" key="4">
    <source>
        <dbReference type="ARBA" id="ARBA00022692"/>
    </source>
</evidence>
<keyword evidence="6 8" id="KW-0472">Membrane</keyword>
<evidence type="ECO:0000256" key="9">
    <source>
        <dbReference type="RuleBase" id="RU003357"/>
    </source>
</evidence>
<name>A0A160PDE9_9HYPH</name>
<keyword evidence="2 8" id="KW-0813">Transport</keyword>
<sequence>MKKGWGMTMRVLRGSLIASVALLPGQVLAQSAGGGQAVTLEEISVVSNTPVAASRRIVATPTASGLRETVVLDGIDRNKLPQNTSVLTAADVSRVGFPSTVRALDERIGSISINNAQGNPFQPTITYRGFEASPLGGSPQGVAVYLNGARFNTSFGDTVQWDLIPDIAVDRIELEGSNPAFGLNALGGALAVSLKNGFTYQGTEINALGGSFGRGAIAFQHGQRIDNIGLYVAGTKLGEEGWRRHSPSRLNQIYADLGVQAERGEFHFNVIGASNSLTGNGTAPVELLKVDRSDVFTYPDQTKNDFLRFQLSGTYDVTPTISVQGNAYYGLFRQRTANGDAADVENCEDDERFVCAEGADDNQFFLRDRTGNPVRADRLRTFNFGAVNPIFADRFDEGGPYAFLNQTRTDTDNFGATVQTVVREPLFGLPNRFVLGGSYDGGRTRFTADNSIGGLTFDRGFSPPGIVVSSDDGIITPVSVRSSNDYGGIYFTNNTDLTDRLTLTLQGRFNMAKIILRDQIGTALNGDHYYQRFNPGVGATYKIIPDYLVAYGGYTEANRAPTPAELSCADPAAPCSLTNFFVGDPPLKQVVARTVEAGVRGRIPQPDDLFGGILSWKAGFFSTRNDDDILFVPAPDTIGRAYFRNVGSTKRQGVEASLFYNAPRWNAFVDYAFVDATFESPVELAAPGNPFNSAGGDESGVVLVRPGNRLPGVAPHQLKVGVQYQVTPEWRIGALARFATGKFLVGDPTNQNKTTGDYAVFGFNTSYRIAPNIELYGFVENAFNARYATFGTFSPVDEVPIVRVPNATSNRSLAPGAPVAAFGGLRILFEPPPPAPVVEPLVRKG</sequence>
<dbReference type="InterPro" id="IPR000531">
    <property type="entry name" value="Beta-barrel_TonB"/>
</dbReference>
<feature type="chain" id="PRO_5007818718" evidence="10">
    <location>
        <begin position="30"/>
        <end position="845"/>
    </location>
</feature>
<evidence type="ECO:0000256" key="1">
    <source>
        <dbReference type="ARBA" id="ARBA00004571"/>
    </source>
</evidence>
<evidence type="ECO:0000256" key="10">
    <source>
        <dbReference type="SAM" id="SignalP"/>
    </source>
</evidence>
<organism evidence="13 14">
    <name type="scientific">Methylorubrum populi</name>
    <dbReference type="NCBI Taxonomy" id="223967"/>
    <lineage>
        <taxon>Bacteria</taxon>
        <taxon>Pseudomonadati</taxon>
        <taxon>Pseudomonadota</taxon>
        <taxon>Alphaproteobacteria</taxon>
        <taxon>Hyphomicrobiales</taxon>
        <taxon>Methylobacteriaceae</taxon>
        <taxon>Methylorubrum</taxon>
    </lineage>
</organism>
<dbReference type="Gene3D" id="2.40.170.20">
    <property type="entry name" value="TonB-dependent receptor, beta-barrel domain"/>
    <property type="match status" value="1"/>
</dbReference>
<keyword evidence="5 9" id="KW-0798">TonB box</keyword>
<accession>A0A160PDE9</accession>
<dbReference type="Proteomes" id="UP000218288">
    <property type="component" value="Chromosome"/>
</dbReference>
<dbReference type="PANTHER" id="PTHR30069:SF39">
    <property type="entry name" value="BLL6183 PROTEIN"/>
    <property type="match status" value="1"/>
</dbReference>
<dbReference type="GO" id="GO:0009279">
    <property type="term" value="C:cell outer membrane"/>
    <property type="evidence" value="ECO:0007669"/>
    <property type="project" value="UniProtKB-SubCell"/>
</dbReference>
<feature type="domain" description="TonB-dependent receptor plug" evidence="12">
    <location>
        <begin position="78"/>
        <end position="189"/>
    </location>
</feature>
<gene>
    <name evidence="13" type="ORF">MPPM_1909</name>
</gene>
<dbReference type="PANTHER" id="PTHR30069">
    <property type="entry name" value="TONB-DEPENDENT OUTER MEMBRANE RECEPTOR"/>
    <property type="match status" value="1"/>
</dbReference>
<evidence type="ECO:0000256" key="8">
    <source>
        <dbReference type="PROSITE-ProRule" id="PRU01360"/>
    </source>
</evidence>
<dbReference type="GO" id="GO:0015344">
    <property type="term" value="F:siderophore uptake transmembrane transporter activity"/>
    <property type="evidence" value="ECO:0007669"/>
    <property type="project" value="TreeGrafter"/>
</dbReference>
<protein>
    <submittedName>
        <fullName evidence="13">TonB-dependent receptor</fullName>
    </submittedName>
</protein>
<keyword evidence="4 8" id="KW-0812">Transmembrane</keyword>
<evidence type="ECO:0000259" key="12">
    <source>
        <dbReference type="Pfam" id="PF07715"/>
    </source>
</evidence>
<evidence type="ECO:0000256" key="2">
    <source>
        <dbReference type="ARBA" id="ARBA00022448"/>
    </source>
</evidence>
<dbReference type="InterPro" id="IPR039426">
    <property type="entry name" value="TonB-dep_rcpt-like"/>
</dbReference>
<evidence type="ECO:0000313" key="14">
    <source>
        <dbReference type="Proteomes" id="UP000218288"/>
    </source>
</evidence>
<feature type="domain" description="TonB-dependent receptor-like beta-barrel" evidence="11">
    <location>
        <begin position="292"/>
        <end position="781"/>
    </location>
</feature>
<keyword evidence="13" id="KW-0675">Receptor</keyword>
<dbReference type="Pfam" id="PF00593">
    <property type="entry name" value="TonB_dep_Rec_b-barrel"/>
    <property type="match status" value="1"/>
</dbReference>
<dbReference type="SUPFAM" id="SSF56935">
    <property type="entry name" value="Porins"/>
    <property type="match status" value="1"/>
</dbReference>
<dbReference type="InterPro" id="IPR037066">
    <property type="entry name" value="Plug_dom_sf"/>
</dbReference>
<keyword evidence="7 8" id="KW-0998">Cell outer membrane</keyword>
<keyword evidence="10" id="KW-0732">Signal</keyword>
<dbReference type="InterPro" id="IPR036942">
    <property type="entry name" value="Beta-barrel_TonB_sf"/>
</dbReference>
<reference evidence="13 14" key="1">
    <citation type="journal article" date="2016" name="Genome Announc.">
        <title>Complete Genome Sequence of Methylobacterium populi P-1M, Isolated from Pink-Pigmented Household Biofilm.</title>
        <authorList>
            <person name="Morohoshi T."/>
            <person name="Ikeda T."/>
        </authorList>
    </citation>
    <scope>NUCLEOTIDE SEQUENCE [LARGE SCALE GENOMIC DNA]</scope>
    <source>
        <strain evidence="13 14">P-1M</strain>
    </source>
</reference>
<dbReference type="GO" id="GO:0044718">
    <property type="term" value="P:siderophore transmembrane transport"/>
    <property type="evidence" value="ECO:0007669"/>
    <property type="project" value="TreeGrafter"/>
</dbReference>
<evidence type="ECO:0000259" key="11">
    <source>
        <dbReference type="Pfam" id="PF00593"/>
    </source>
</evidence>
<evidence type="ECO:0000313" key="13">
    <source>
        <dbReference type="EMBL" id="BAU90514.1"/>
    </source>
</evidence>
<dbReference type="PROSITE" id="PS52016">
    <property type="entry name" value="TONB_DEPENDENT_REC_3"/>
    <property type="match status" value="1"/>
</dbReference>
<dbReference type="AlphaFoldDB" id="A0A160PDE9"/>
<dbReference type="InterPro" id="IPR012910">
    <property type="entry name" value="Plug_dom"/>
</dbReference>
<comment type="similarity">
    <text evidence="8 9">Belongs to the TonB-dependent receptor family.</text>
</comment>
<evidence type="ECO:0000256" key="3">
    <source>
        <dbReference type="ARBA" id="ARBA00022452"/>
    </source>
</evidence>
<comment type="subcellular location">
    <subcellularLocation>
        <location evidence="1 8">Cell outer membrane</location>
        <topology evidence="1 8">Multi-pass membrane protein</topology>
    </subcellularLocation>
</comment>
<dbReference type="Gene3D" id="2.170.130.10">
    <property type="entry name" value="TonB-dependent receptor, plug domain"/>
    <property type="match status" value="1"/>
</dbReference>
<evidence type="ECO:0000256" key="5">
    <source>
        <dbReference type="ARBA" id="ARBA00023077"/>
    </source>
</evidence>
<evidence type="ECO:0000256" key="7">
    <source>
        <dbReference type="ARBA" id="ARBA00023237"/>
    </source>
</evidence>
<evidence type="ECO:0000256" key="6">
    <source>
        <dbReference type="ARBA" id="ARBA00023136"/>
    </source>
</evidence>
<proteinExistence type="inferred from homology"/>
<keyword evidence="3 8" id="KW-1134">Transmembrane beta strand</keyword>
<dbReference type="Pfam" id="PF07715">
    <property type="entry name" value="Plug"/>
    <property type="match status" value="1"/>
</dbReference>